<dbReference type="EMBL" id="LJDB01000047">
    <property type="protein sequence ID" value="ONI40666.1"/>
    <property type="molecule type" value="Genomic_DNA"/>
</dbReference>
<accession>A0ACC8XD52</accession>
<proteinExistence type="predicted"/>
<protein>
    <submittedName>
        <fullName evidence="1">Uncharacterized protein</fullName>
    </submittedName>
</protein>
<sequence>MIAIIDTKNVVIIGDLFNSSRFCDYLRAHLVEYELHNIWQNIKIRPQDNDIIAPIALGINKFIIENYNSK</sequence>
<organism evidence="1 2">
    <name type="scientific">Candidatus Epulonipiscium fishelsonii</name>
    <dbReference type="NCBI Taxonomy" id="77094"/>
    <lineage>
        <taxon>Bacteria</taxon>
        <taxon>Bacillati</taxon>
        <taxon>Bacillota</taxon>
        <taxon>Clostridia</taxon>
        <taxon>Lachnospirales</taxon>
        <taxon>Lachnospiraceae</taxon>
        <taxon>Candidatus Epulonipiscium</taxon>
    </lineage>
</organism>
<name>A0ACC8XD52_9FIRM</name>
<dbReference type="Proteomes" id="UP000188605">
    <property type="component" value="Unassembled WGS sequence"/>
</dbReference>
<comment type="caution">
    <text evidence="1">The sequence shown here is derived from an EMBL/GenBank/DDBJ whole genome shotgun (WGS) entry which is preliminary data.</text>
</comment>
<evidence type="ECO:0000313" key="1">
    <source>
        <dbReference type="EMBL" id="ONI40666.1"/>
    </source>
</evidence>
<reference evidence="1" key="1">
    <citation type="submission" date="2016-08" db="EMBL/GenBank/DDBJ databases">
        <authorList>
            <person name="Ngugi D.K."/>
            <person name="Miyake S."/>
            <person name="Stingl U."/>
        </authorList>
    </citation>
    <scope>NUCLEOTIDE SEQUENCE</scope>
    <source>
        <strain evidence="1">SCG-B11WGA-EpuloA1</strain>
    </source>
</reference>
<gene>
    <name evidence="1" type="ORF">AN396_05670</name>
</gene>
<keyword evidence="2" id="KW-1185">Reference proteome</keyword>
<evidence type="ECO:0000313" key="2">
    <source>
        <dbReference type="Proteomes" id="UP000188605"/>
    </source>
</evidence>